<name>A0A085M0B5_9BILA</name>
<evidence type="ECO:0000313" key="6">
    <source>
        <dbReference type="EMBL" id="KFD50661.1"/>
    </source>
</evidence>
<feature type="repeat" description="RCC1" evidence="3">
    <location>
        <begin position="347"/>
        <end position="402"/>
    </location>
</feature>
<dbReference type="Proteomes" id="UP000030764">
    <property type="component" value="Unassembled WGS sequence"/>
</dbReference>
<organism evidence="6 7">
    <name type="scientific">Trichuris suis</name>
    <name type="common">pig whipworm</name>
    <dbReference type="NCBI Taxonomy" id="68888"/>
    <lineage>
        <taxon>Eukaryota</taxon>
        <taxon>Metazoa</taxon>
        <taxon>Ecdysozoa</taxon>
        <taxon>Nematoda</taxon>
        <taxon>Enoplea</taxon>
        <taxon>Dorylaimia</taxon>
        <taxon>Trichinellida</taxon>
        <taxon>Trichuridae</taxon>
        <taxon>Trichuris</taxon>
    </lineage>
</organism>
<dbReference type="AlphaFoldDB" id="A0A085M0B5"/>
<reference evidence="6 7" key="1">
    <citation type="journal article" date="2014" name="Nat. Genet.">
        <title>Genome and transcriptome of the porcine whipworm Trichuris suis.</title>
        <authorList>
            <person name="Jex A.R."/>
            <person name="Nejsum P."/>
            <person name="Schwarz E.M."/>
            <person name="Hu L."/>
            <person name="Young N.D."/>
            <person name="Hall R.S."/>
            <person name="Korhonen P.K."/>
            <person name="Liao S."/>
            <person name="Thamsborg S."/>
            <person name="Xia J."/>
            <person name="Xu P."/>
            <person name="Wang S."/>
            <person name="Scheerlinck J.P."/>
            <person name="Hofmann A."/>
            <person name="Sternberg P.W."/>
            <person name="Wang J."/>
            <person name="Gasser R.B."/>
        </authorList>
    </citation>
    <scope>NUCLEOTIDE SEQUENCE [LARGE SCALE GENOMIC DNA]</scope>
    <source>
        <strain evidence="6">DCEP-RM93M</strain>
    </source>
</reference>
<protein>
    <recommendedName>
        <fullName evidence="5">RCC1-like domain-containing protein</fullName>
    </recommendedName>
</protein>
<dbReference type="InterPro" id="IPR058923">
    <property type="entry name" value="RCC1-like_dom"/>
</dbReference>
<dbReference type="Gene3D" id="2.130.10.30">
    <property type="entry name" value="Regulator of chromosome condensation 1/beta-lactamase-inhibitor protein II"/>
    <property type="match status" value="1"/>
</dbReference>
<proteinExistence type="predicted"/>
<feature type="repeat" description="RCC1" evidence="3">
    <location>
        <begin position="403"/>
        <end position="455"/>
    </location>
</feature>
<evidence type="ECO:0000313" key="7">
    <source>
        <dbReference type="Proteomes" id="UP000030764"/>
    </source>
</evidence>
<dbReference type="InterPro" id="IPR000408">
    <property type="entry name" value="Reg_chr_condens"/>
</dbReference>
<evidence type="ECO:0000256" key="4">
    <source>
        <dbReference type="SAM" id="Phobius"/>
    </source>
</evidence>
<keyword evidence="4" id="KW-0812">Transmembrane</keyword>
<keyword evidence="7" id="KW-1185">Reference proteome</keyword>
<gene>
    <name evidence="6" type="ORF">M513_08468</name>
</gene>
<feature type="repeat" description="RCC1" evidence="3">
    <location>
        <begin position="456"/>
        <end position="509"/>
    </location>
</feature>
<feature type="repeat" description="RCC1" evidence="3">
    <location>
        <begin position="94"/>
        <end position="146"/>
    </location>
</feature>
<feature type="repeat" description="RCC1" evidence="3">
    <location>
        <begin position="147"/>
        <end position="212"/>
    </location>
</feature>
<evidence type="ECO:0000256" key="1">
    <source>
        <dbReference type="ARBA" id="ARBA00022658"/>
    </source>
</evidence>
<dbReference type="PANTHER" id="PTHR45982">
    <property type="entry name" value="REGULATOR OF CHROMOSOME CONDENSATION"/>
    <property type="match status" value="1"/>
</dbReference>
<feature type="transmembrane region" description="Helical" evidence="4">
    <location>
        <begin position="21"/>
        <end position="38"/>
    </location>
</feature>
<dbReference type="EMBL" id="KL363250">
    <property type="protein sequence ID" value="KFD50661.1"/>
    <property type="molecule type" value="Genomic_DNA"/>
</dbReference>
<evidence type="ECO:0000256" key="3">
    <source>
        <dbReference type="PROSITE-ProRule" id="PRU00235"/>
    </source>
</evidence>
<accession>A0A085M0B5</accession>
<dbReference type="InterPro" id="IPR009091">
    <property type="entry name" value="RCC1/BLIP-II"/>
</dbReference>
<keyword evidence="4" id="KW-0472">Membrane</keyword>
<feature type="repeat" description="RCC1" evidence="3">
    <location>
        <begin position="213"/>
        <end position="273"/>
    </location>
</feature>
<evidence type="ECO:0000256" key="2">
    <source>
        <dbReference type="ARBA" id="ARBA00022737"/>
    </source>
</evidence>
<dbReference type="PANTHER" id="PTHR45982:SF1">
    <property type="entry name" value="REGULATOR OF CHROMOSOME CONDENSATION"/>
    <property type="match status" value="1"/>
</dbReference>
<keyword evidence="1" id="KW-0344">Guanine-nucleotide releasing factor</keyword>
<dbReference type="PROSITE" id="PS00626">
    <property type="entry name" value="RCC1_2"/>
    <property type="match status" value="1"/>
</dbReference>
<feature type="domain" description="RCC1-like" evidence="5">
    <location>
        <begin position="96"/>
        <end position="504"/>
    </location>
</feature>
<dbReference type="SUPFAM" id="SSF50985">
    <property type="entry name" value="RCC1/BLIP-II"/>
    <property type="match status" value="1"/>
</dbReference>
<keyword evidence="4" id="KW-1133">Transmembrane helix</keyword>
<evidence type="ECO:0000259" key="5">
    <source>
        <dbReference type="Pfam" id="PF25390"/>
    </source>
</evidence>
<dbReference type="PROSITE" id="PS50012">
    <property type="entry name" value="RCC1_3"/>
    <property type="match status" value="6"/>
</dbReference>
<keyword evidence="2" id="KW-0677">Repeat</keyword>
<dbReference type="PRINTS" id="PR00633">
    <property type="entry name" value="RCCNDNSATION"/>
</dbReference>
<dbReference type="Pfam" id="PF25390">
    <property type="entry name" value="WD40_RLD"/>
    <property type="match status" value="1"/>
</dbReference>
<sequence>MPYQRMDEQIVRENTEQRLTVRFGSALVLSSAVIAYTAEKMVRKHHPSSLKRRQPRKRAREGAHLEGFHNCLLNVADLDEFISVELFLPKFWNTKLLVCGVGEFGQLGLGEDQVCVNKFNEVEFKEPLNIVMVAAGGVHALFLTDTGVVYSCGCNDDGPLGRQCLDENGAEVCDDTDFTFRPVQFKTEELKLHGRIVMITTGDCHCAALTEKGSVFVWGTFRGKEGPIGLMIDDTSGQIIKKAIRPHILVDYRVHHIVKISSGTDHLAMLDRDGSVWTVGATTVGQLGRLRVTADMECTSHRVLSRLLTPAKVNEVIKRPKASKVYPLRFKNVFSTAYAVFALSFDDDVICWGMNNYFQLGIQPTEDGRLFEPFPVFSSKLNAGNRYNAFAGEHHILALSVTGVVYGIGRGLDGRLGLGRSVDVEEDAAKIGPFSASSVCGVAAAGSCSFAWTEDGSGFAWGANIGGLLGLPVPEDAVVNKPKRIPLSRDGHVVQIATNGVFVMMLTSGD</sequence>
<dbReference type="InterPro" id="IPR051553">
    <property type="entry name" value="Ran_GTPase-activating"/>
</dbReference>